<name>A0AAV5D5P1_ELECO</name>
<keyword evidence="6" id="KW-0408">Iron</keyword>
<evidence type="ECO:0000256" key="6">
    <source>
        <dbReference type="ARBA" id="ARBA00023004"/>
    </source>
</evidence>
<dbReference type="EMBL" id="BQKI01000012">
    <property type="protein sequence ID" value="GJN05580.1"/>
    <property type="molecule type" value="Genomic_DNA"/>
</dbReference>
<keyword evidence="9" id="KW-1133">Transmembrane helix</keyword>
<proteinExistence type="inferred from homology"/>
<dbReference type="GO" id="GO:0017172">
    <property type="term" value="F:cysteine dioxygenase activity"/>
    <property type="evidence" value="ECO:0007669"/>
    <property type="project" value="UniProtKB-EC"/>
</dbReference>
<dbReference type="InterPro" id="IPR011051">
    <property type="entry name" value="RmlC_Cupin_sf"/>
</dbReference>
<keyword evidence="5" id="KW-0560">Oxidoreductase</keyword>
<comment type="caution">
    <text evidence="10">The sequence shown here is derived from an EMBL/GenBank/DDBJ whole genome shotgun (WGS) entry which is preliminary data.</text>
</comment>
<evidence type="ECO:0000256" key="7">
    <source>
        <dbReference type="ARBA" id="ARBA00024284"/>
    </source>
</evidence>
<evidence type="ECO:0000256" key="8">
    <source>
        <dbReference type="SAM" id="MobiDB-lite"/>
    </source>
</evidence>
<evidence type="ECO:0000313" key="10">
    <source>
        <dbReference type="EMBL" id="GJN05580.1"/>
    </source>
</evidence>
<sequence length="319" mass="35091">MRAETGGGLQGLGDSALLRMQKRRRRPRRGAGSSTPARSRPAAVQRLFEACREVFSVPGTVPPPAGVERIKSVLGNSSRSFFFFFCVLGFTGLIAPLHARVALPLHVKYARLVLDLRYDSITAADVNLTPNMSYFQRIDPNGTPKITYLHIYKCEAFSIGIFCLPSRGVIPLHNHPGMTVFSKLLFGAMHVKSYDWAATPHDDVQLQGSRLAKVKADAILTTPCEASVLYPEDGGNMHSFTAQNACAVLDVLGPPYDDGSGRHCQYYNASSYSVENLFLTGDSMPIPGGDRYAFLEEREPPQDFYLVGSTYMGPRILDH</sequence>
<dbReference type="PANTHER" id="PTHR22966">
    <property type="entry name" value="2-AMINOETHANETHIOL DIOXYGENASE"/>
    <property type="match status" value="1"/>
</dbReference>
<keyword evidence="4" id="KW-0479">Metal-binding</keyword>
<comment type="catalytic activity">
    <reaction evidence="7">
        <text>L-cysteine + O2 = 3-sulfino-L-alanine + H(+)</text>
        <dbReference type="Rhea" id="RHEA:20441"/>
        <dbReference type="ChEBI" id="CHEBI:15378"/>
        <dbReference type="ChEBI" id="CHEBI:15379"/>
        <dbReference type="ChEBI" id="CHEBI:35235"/>
        <dbReference type="ChEBI" id="CHEBI:61085"/>
        <dbReference type="EC" id="1.13.11.20"/>
    </reaction>
    <physiologicalReaction direction="left-to-right" evidence="7">
        <dbReference type="Rhea" id="RHEA:20442"/>
    </physiologicalReaction>
</comment>
<dbReference type="InterPro" id="IPR012864">
    <property type="entry name" value="PCO/ADO"/>
</dbReference>
<dbReference type="GO" id="GO:0070483">
    <property type="term" value="P:detection of hypoxia"/>
    <property type="evidence" value="ECO:0007669"/>
    <property type="project" value="UniProtKB-ARBA"/>
</dbReference>
<evidence type="ECO:0000256" key="9">
    <source>
        <dbReference type="SAM" id="Phobius"/>
    </source>
</evidence>
<evidence type="ECO:0000256" key="4">
    <source>
        <dbReference type="ARBA" id="ARBA00022723"/>
    </source>
</evidence>
<feature type="region of interest" description="Disordered" evidence="8">
    <location>
        <begin position="22"/>
        <end position="42"/>
    </location>
</feature>
<dbReference type="PANTHER" id="PTHR22966:SF67">
    <property type="entry name" value="CYSTEINE DIOXYGENASE"/>
    <property type="match status" value="1"/>
</dbReference>
<evidence type="ECO:0000256" key="1">
    <source>
        <dbReference type="ARBA" id="ARBA00001954"/>
    </source>
</evidence>
<dbReference type="Proteomes" id="UP001054889">
    <property type="component" value="Unassembled WGS sequence"/>
</dbReference>
<dbReference type="Gene3D" id="2.60.120.10">
    <property type="entry name" value="Jelly Rolls"/>
    <property type="match status" value="1"/>
</dbReference>
<dbReference type="Pfam" id="PF07847">
    <property type="entry name" value="PCO_ADO"/>
    <property type="match status" value="1"/>
</dbReference>
<dbReference type="CDD" id="cd20289">
    <property type="entry name" value="cupin_ADO"/>
    <property type="match status" value="1"/>
</dbReference>
<evidence type="ECO:0000256" key="3">
    <source>
        <dbReference type="ARBA" id="ARBA00013133"/>
    </source>
</evidence>
<dbReference type="GO" id="GO:0046872">
    <property type="term" value="F:metal ion binding"/>
    <property type="evidence" value="ECO:0007669"/>
    <property type="project" value="UniProtKB-KW"/>
</dbReference>
<comment type="cofactor">
    <cofactor evidence="1">
        <name>Fe(2+)</name>
        <dbReference type="ChEBI" id="CHEBI:29033"/>
    </cofactor>
</comment>
<evidence type="ECO:0000256" key="2">
    <source>
        <dbReference type="ARBA" id="ARBA00006622"/>
    </source>
</evidence>
<dbReference type="SUPFAM" id="SSF51182">
    <property type="entry name" value="RmlC-like cupins"/>
    <property type="match status" value="1"/>
</dbReference>
<keyword evidence="11" id="KW-1185">Reference proteome</keyword>
<comment type="similarity">
    <text evidence="2">Belongs to the cysteine dioxygenase family.</text>
</comment>
<reference evidence="10" key="2">
    <citation type="submission" date="2021-12" db="EMBL/GenBank/DDBJ databases">
        <title>Resequencing data analysis of finger millet.</title>
        <authorList>
            <person name="Hatakeyama M."/>
            <person name="Aluri S."/>
            <person name="Balachadran M.T."/>
            <person name="Sivarajan S.R."/>
            <person name="Poveda L."/>
            <person name="Shimizu-Inatsugi R."/>
            <person name="Schlapbach R."/>
            <person name="Sreeman S.M."/>
            <person name="Shimizu K.K."/>
        </authorList>
    </citation>
    <scope>NUCLEOTIDE SEQUENCE</scope>
</reference>
<keyword evidence="9" id="KW-0472">Membrane</keyword>
<organism evidence="10 11">
    <name type="scientific">Eleusine coracana subsp. coracana</name>
    <dbReference type="NCBI Taxonomy" id="191504"/>
    <lineage>
        <taxon>Eukaryota</taxon>
        <taxon>Viridiplantae</taxon>
        <taxon>Streptophyta</taxon>
        <taxon>Embryophyta</taxon>
        <taxon>Tracheophyta</taxon>
        <taxon>Spermatophyta</taxon>
        <taxon>Magnoliopsida</taxon>
        <taxon>Liliopsida</taxon>
        <taxon>Poales</taxon>
        <taxon>Poaceae</taxon>
        <taxon>PACMAD clade</taxon>
        <taxon>Chloridoideae</taxon>
        <taxon>Cynodonteae</taxon>
        <taxon>Eleusininae</taxon>
        <taxon>Eleusine</taxon>
    </lineage>
</organism>
<dbReference type="EC" id="1.13.11.20" evidence="3"/>
<feature type="transmembrane region" description="Helical" evidence="9">
    <location>
        <begin position="81"/>
        <end position="103"/>
    </location>
</feature>
<gene>
    <name evidence="10" type="primary">ga23221</name>
    <name evidence="10" type="ORF">PR202_ga23221</name>
</gene>
<evidence type="ECO:0000256" key="5">
    <source>
        <dbReference type="ARBA" id="ARBA00023002"/>
    </source>
</evidence>
<evidence type="ECO:0000313" key="11">
    <source>
        <dbReference type="Proteomes" id="UP001054889"/>
    </source>
</evidence>
<dbReference type="AlphaFoldDB" id="A0AAV5D5P1"/>
<reference evidence="10" key="1">
    <citation type="journal article" date="2018" name="DNA Res.">
        <title>Multiple hybrid de novo genome assembly of finger millet, an orphan allotetraploid crop.</title>
        <authorList>
            <person name="Hatakeyama M."/>
            <person name="Aluri S."/>
            <person name="Balachadran M.T."/>
            <person name="Sivarajan S.R."/>
            <person name="Patrignani A."/>
            <person name="Gruter S."/>
            <person name="Poveda L."/>
            <person name="Shimizu-Inatsugi R."/>
            <person name="Baeten J."/>
            <person name="Francoijs K.J."/>
            <person name="Nataraja K.N."/>
            <person name="Reddy Y.A.N."/>
            <person name="Phadnis S."/>
            <person name="Ravikumar R.L."/>
            <person name="Schlapbach R."/>
            <person name="Sreeman S.M."/>
            <person name="Shimizu K.K."/>
        </authorList>
    </citation>
    <scope>NUCLEOTIDE SEQUENCE</scope>
</reference>
<dbReference type="InterPro" id="IPR014710">
    <property type="entry name" value="RmlC-like_jellyroll"/>
</dbReference>
<keyword evidence="9" id="KW-0812">Transmembrane</keyword>
<protein>
    <recommendedName>
        <fullName evidence="3">cysteine dioxygenase</fullName>
        <ecNumber evidence="3">1.13.11.20</ecNumber>
    </recommendedName>
</protein>
<accession>A0AAV5D5P1</accession>